<comment type="caution">
    <text evidence="1">The sequence shown here is derived from an EMBL/GenBank/DDBJ whole genome shotgun (WGS) entry which is preliminary data.</text>
</comment>
<evidence type="ECO:0000313" key="1">
    <source>
        <dbReference type="EMBL" id="MFI0912489.1"/>
    </source>
</evidence>
<keyword evidence="2" id="KW-1185">Reference proteome</keyword>
<proteinExistence type="predicted"/>
<gene>
    <name evidence="1" type="ORF">ACH4TF_18765</name>
</gene>
<dbReference type="EMBL" id="JBIRRB010000006">
    <property type="protein sequence ID" value="MFI0912489.1"/>
    <property type="molecule type" value="Genomic_DNA"/>
</dbReference>
<protein>
    <submittedName>
        <fullName evidence="1">Uncharacterized protein</fullName>
    </submittedName>
</protein>
<dbReference type="Proteomes" id="UP001611162">
    <property type="component" value="Unassembled WGS sequence"/>
</dbReference>
<name>A0ABW7T7R8_9ACTN</name>
<accession>A0ABW7T7R8</accession>
<evidence type="ECO:0000313" key="2">
    <source>
        <dbReference type="Proteomes" id="UP001611162"/>
    </source>
</evidence>
<organism evidence="1 2">
    <name type="scientific">Streptomyces abikoensis</name>
    <dbReference type="NCBI Taxonomy" id="97398"/>
    <lineage>
        <taxon>Bacteria</taxon>
        <taxon>Bacillati</taxon>
        <taxon>Actinomycetota</taxon>
        <taxon>Actinomycetes</taxon>
        <taxon>Kitasatosporales</taxon>
        <taxon>Streptomycetaceae</taxon>
        <taxon>Streptomyces</taxon>
    </lineage>
</organism>
<reference evidence="1 2" key="1">
    <citation type="submission" date="2024-10" db="EMBL/GenBank/DDBJ databases">
        <title>The Natural Products Discovery Center: Release of the First 8490 Sequenced Strains for Exploring Actinobacteria Biosynthetic Diversity.</title>
        <authorList>
            <person name="Kalkreuter E."/>
            <person name="Kautsar S.A."/>
            <person name="Yang D."/>
            <person name="Bader C.D."/>
            <person name="Teijaro C.N."/>
            <person name="Fluegel L."/>
            <person name="Davis C.M."/>
            <person name="Simpson J.R."/>
            <person name="Lauterbach L."/>
            <person name="Steele A.D."/>
            <person name="Gui C."/>
            <person name="Meng S."/>
            <person name="Li G."/>
            <person name="Viehrig K."/>
            <person name="Ye F."/>
            <person name="Su P."/>
            <person name="Kiefer A.F."/>
            <person name="Nichols A."/>
            <person name="Cepeda A.J."/>
            <person name="Yan W."/>
            <person name="Fan B."/>
            <person name="Jiang Y."/>
            <person name="Adhikari A."/>
            <person name="Zheng C.-J."/>
            <person name="Schuster L."/>
            <person name="Cowan T.M."/>
            <person name="Smanski M.J."/>
            <person name="Chevrette M.G."/>
            <person name="De Carvalho L.P.S."/>
            <person name="Shen B."/>
        </authorList>
    </citation>
    <scope>NUCLEOTIDE SEQUENCE [LARGE SCALE GENOMIC DNA]</scope>
    <source>
        <strain evidence="1 2">NPDC020979</strain>
    </source>
</reference>
<dbReference type="RefSeq" id="WP_397613374.1">
    <property type="nucleotide sequence ID" value="NZ_JBIRRB010000006.1"/>
</dbReference>
<sequence length="129" mass="13885">MAGAAAHPGQHGGAGKRLIADAQLRDELELCDRYGIPHSVFLGAGDGRWTDTDRAKALAYAAYRRSVCGQCGTRAAEWGEDRFAYVTTTVRCVGCELIAREQDHVPEGPDGYGVRIGLVPREARGQQGQ</sequence>